<dbReference type="Proteomes" id="UP000253529">
    <property type="component" value="Unassembled WGS sequence"/>
</dbReference>
<dbReference type="OrthoDB" id="1551443at2"/>
<gene>
    <name evidence="1" type="ORF">DFR50_13558</name>
</gene>
<dbReference type="InterPro" id="IPR010602">
    <property type="entry name" value="DUF1186"/>
</dbReference>
<accession>A0A366ESA6</accession>
<keyword evidence="2" id="KW-1185">Reference proteome</keyword>
<protein>
    <submittedName>
        <fullName evidence="1">Uncharacterized protein DUF1186</fullName>
    </submittedName>
</protein>
<evidence type="ECO:0000313" key="2">
    <source>
        <dbReference type="Proteomes" id="UP000253529"/>
    </source>
</evidence>
<organism evidence="1 2">
    <name type="scientific">Roseiarcus fermentans</name>
    <dbReference type="NCBI Taxonomy" id="1473586"/>
    <lineage>
        <taxon>Bacteria</taxon>
        <taxon>Pseudomonadati</taxon>
        <taxon>Pseudomonadota</taxon>
        <taxon>Alphaproteobacteria</taxon>
        <taxon>Hyphomicrobiales</taxon>
        <taxon>Roseiarcaceae</taxon>
        <taxon>Roseiarcus</taxon>
    </lineage>
</organism>
<dbReference type="EMBL" id="QNRK01000035">
    <property type="protein sequence ID" value="RBP05268.1"/>
    <property type="molecule type" value="Genomic_DNA"/>
</dbReference>
<dbReference type="Pfam" id="PF06685">
    <property type="entry name" value="DUF1186"/>
    <property type="match status" value="1"/>
</dbReference>
<name>A0A366ESA6_9HYPH</name>
<dbReference type="AlphaFoldDB" id="A0A366ESA6"/>
<dbReference type="RefSeq" id="WP_113891913.1">
    <property type="nucleotide sequence ID" value="NZ_QNRK01000035.1"/>
</dbReference>
<sequence>MTPSQILKVLSQGHDRWPGEALEAASAQRSEVGVLLLEKLAQAVAEIENLDAAGFPKAKVKRFLNATSPLFFGVFLLADWRERAAYRPFARLMRFPWVSHDNLLGEPALEEPGYRIMASLYDGDPQVIFDIILDGGADRSVRFWQWHALTLIALEGKLDRTVAADFARQAFGKLSRDEEESLIWSGWEKLVSRLALTDLAPLVRQAHDSELLVESTYEEFQEDLEYAVAHRDAPCRPGDELQAFAGVQELESWVES</sequence>
<evidence type="ECO:0000313" key="1">
    <source>
        <dbReference type="EMBL" id="RBP05268.1"/>
    </source>
</evidence>
<reference evidence="1 2" key="1">
    <citation type="submission" date="2018-06" db="EMBL/GenBank/DDBJ databases">
        <title>Genomic Encyclopedia of Type Strains, Phase IV (KMG-IV): sequencing the most valuable type-strain genomes for metagenomic binning, comparative biology and taxonomic classification.</title>
        <authorList>
            <person name="Goeker M."/>
        </authorList>
    </citation>
    <scope>NUCLEOTIDE SEQUENCE [LARGE SCALE GENOMIC DNA]</scope>
    <source>
        <strain evidence="1 2">DSM 24875</strain>
    </source>
</reference>
<comment type="caution">
    <text evidence="1">The sequence shown here is derived from an EMBL/GenBank/DDBJ whole genome shotgun (WGS) entry which is preliminary data.</text>
</comment>
<proteinExistence type="predicted"/>